<keyword evidence="2" id="KW-0092">Biotin</keyword>
<proteinExistence type="predicted"/>
<keyword evidence="7" id="KW-1185">Reference proteome</keyword>
<dbReference type="Pfam" id="PF02237">
    <property type="entry name" value="BPL_C"/>
    <property type="match status" value="1"/>
</dbReference>
<evidence type="ECO:0000313" key="6">
    <source>
        <dbReference type="EMBL" id="OSQ52058.1"/>
    </source>
</evidence>
<gene>
    <name evidence="6" type="ORF">MGEO_05885</name>
</gene>
<evidence type="ECO:0000256" key="1">
    <source>
        <dbReference type="ARBA" id="ARBA00022598"/>
    </source>
</evidence>
<dbReference type="PANTHER" id="PTHR12835">
    <property type="entry name" value="BIOTIN PROTEIN LIGASE"/>
    <property type="match status" value="1"/>
</dbReference>
<dbReference type="Gene3D" id="2.30.30.100">
    <property type="match status" value="1"/>
</dbReference>
<dbReference type="Proteomes" id="UP000193926">
    <property type="component" value="Unassembled WGS sequence"/>
</dbReference>
<dbReference type="NCBIfam" id="TIGR00121">
    <property type="entry name" value="birA_ligase"/>
    <property type="match status" value="1"/>
</dbReference>
<protein>
    <recommendedName>
        <fullName evidence="3">biotin--[biotin carboxyl-carrier protein] ligase</fullName>
        <ecNumber evidence="3">6.3.4.15</ecNumber>
    </recommendedName>
</protein>
<comment type="caution">
    <text evidence="6">The sequence shown here is derived from an EMBL/GenBank/DDBJ whole genome shotgun (WGS) entry which is preliminary data.</text>
</comment>
<dbReference type="OrthoDB" id="9807064at2"/>
<dbReference type="Gene3D" id="3.30.930.10">
    <property type="entry name" value="Bira Bifunctional Protein, Domain 2"/>
    <property type="match status" value="1"/>
</dbReference>
<dbReference type="EMBL" id="JFKC01000003">
    <property type="protein sequence ID" value="OSQ52058.1"/>
    <property type="molecule type" value="Genomic_DNA"/>
</dbReference>
<accession>A0A1X4NNJ5</accession>
<dbReference type="Pfam" id="PF03099">
    <property type="entry name" value="BPL_LplA_LipB"/>
    <property type="match status" value="1"/>
</dbReference>
<dbReference type="InterPro" id="IPR045864">
    <property type="entry name" value="aa-tRNA-synth_II/BPL/LPL"/>
</dbReference>
<evidence type="ECO:0000259" key="5">
    <source>
        <dbReference type="PROSITE" id="PS51733"/>
    </source>
</evidence>
<name>A0A1X4NNJ5_9RHOB</name>
<evidence type="ECO:0000256" key="4">
    <source>
        <dbReference type="ARBA" id="ARBA00047846"/>
    </source>
</evidence>
<dbReference type="InterPro" id="IPR003142">
    <property type="entry name" value="BPL_C"/>
</dbReference>
<organism evidence="6 7">
    <name type="scientific">Marivita geojedonensis</name>
    <dbReference type="NCBI Taxonomy" id="1123756"/>
    <lineage>
        <taxon>Bacteria</taxon>
        <taxon>Pseudomonadati</taxon>
        <taxon>Pseudomonadota</taxon>
        <taxon>Alphaproteobacteria</taxon>
        <taxon>Rhodobacterales</taxon>
        <taxon>Roseobacteraceae</taxon>
        <taxon>Marivita</taxon>
    </lineage>
</organism>
<dbReference type="EC" id="6.3.4.15" evidence="3"/>
<dbReference type="STRING" id="1123756.MGEO_05885"/>
<dbReference type="CDD" id="cd16442">
    <property type="entry name" value="BPL"/>
    <property type="match status" value="1"/>
</dbReference>
<dbReference type="GO" id="GO:0004077">
    <property type="term" value="F:biotin--[biotin carboxyl-carrier protein] ligase activity"/>
    <property type="evidence" value="ECO:0007669"/>
    <property type="project" value="UniProtKB-EC"/>
</dbReference>
<evidence type="ECO:0000313" key="7">
    <source>
        <dbReference type="Proteomes" id="UP000193926"/>
    </source>
</evidence>
<dbReference type="GO" id="GO:0005737">
    <property type="term" value="C:cytoplasm"/>
    <property type="evidence" value="ECO:0007669"/>
    <property type="project" value="TreeGrafter"/>
</dbReference>
<comment type="catalytic activity">
    <reaction evidence="4">
        <text>biotin + L-lysyl-[protein] + ATP = N(6)-biotinyl-L-lysyl-[protein] + AMP + diphosphate + H(+)</text>
        <dbReference type="Rhea" id="RHEA:11756"/>
        <dbReference type="Rhea" id="RHEA-COMP:9752"/>
        <dbReference type="Rhea" id="RHEA-COMP:10505"/>
        <dbReference type="ChEBI" id="CHEBI:15378"/>
        <dbReference type="ChEBI" id="CHEBI:29969"/>
        <dbReference type="ChEBI" id="CHEBI:30616"/>
        <dbReference type="ChEBI" id="CHEBI:33019"/>
        <dbReference type="ChEBI" id="CHEBI:57586"/>
        <dbReference type="ChEBI" id="CHEBI:83144"/>
        <dbReference type="ChEBI" id="CHEBI:456215"/>
        <dbReference type="EC" id="6.3.4.15"/>
    </reaction>
</comment>
<keyword evidence="1 6" id="KW-0436">Ligase</keyword>
<sequence length="250" mass="26413">MKEPVVLSEWPMGYGRQVLTEVDSTMAEAARQAKGLAGPTWICALRQTAARGRRGRAWVNPEGNFAATLVLPTSDASEKRALRSFVAALALFDALVAVSGRVDGLTLKWPNDVLLTGGKVAGILLESIGAHLAIGIGVNLIAAPASSEVEERAVAPVSVLSALGVEVGPEVFLDILAEAYARHEAQFATYGFAPIREAWLTRAARLGEVVTARMGDREVTGSFETVDAEGRIVLNTASGRQAIAAADIFF</sequence>
<evidence type="ECO:0000256" key="3">
    <source>
        <dbReference type="ARBA" id="ARBA00024227"/>
    </source>
</evidence>
<evidence type="ECO:0000256" key="2">
    <source>
        <dbReference type="ARBA" id="ARBA00023267"/>
    </source>
</evidence>
<reference evidence="6 7" key="1">
    <citation type="submission" date="2014-03" db="EMBL/GenBank/DDBJ databases">
        <title>The draft genome sequence of Marivita geojedonensis KCTC 23882.</title>
        <authorList>
            <person name="Lai Q."/>
            <person name="Shao Z."/>
        </authorList>
    </citation>
    <scope>NUCLEOTIDE SEQUENCE [LARGE SCALE GENOMIC DNA]</scope>
    <source>
        <strain evidence="6 7">DPG-138</strain>
    </source>
</reference>
<dbReference type="PROSITE" id="PS51733">
    <property type="entry name" value="BPL_LPL_CATALYTIC"/>
    <property type="match status" value="1"/>
</dbReference>
<dbReference type="SUPFAM" id="SSF55681">
    <property type="entry name" value="Class II aaRS and biotin synthetases"/>
    <property type="match status" value="1"/>
</dbReference>
<dbReference type="InterPro" id="IPR004408">
    <property type="entry name" value="Biotin_CoA_COase_ligase"/>
</dbReference>
<dbReference type="AlphaFoldDB" id="A0A1X4NNJ5"/>
<feature type="domain" description="BPL/LPL catalytic" evidence="5">
    <location>
        <begin position="1"/>
        <end position="188"/>
    </location>
</feature>
<dbReference type="InterPro" id="IPR004143">
    <property type="entry name" value="BPL_LPL_catalytic"/>
</dbReference>
<dbReference type="PANTHER" id="PTHR12835:SF5">
    <property type="entry name" value="BIOTIN--PROTEIN LIGASE"/>
    <property type="match status" value="1"/>
</dbReference>